<dbReference type="GO" id="GO:0012505">
    <property type="term" value="C:endomembrane system"/>
    <property type="evidence" value="ECO:0007669"/>
    <property type="project" value="UniProtKB-SubCell"/>
</dbReference>
<evidence type="ECO:0000256" key="2">
    <source>
        <dbReference type="ARBA" id="ARBA00022692"/>
    </source>
</evidence>
<dbReference type="InterPro" id="IPR052964">
    <property type="entry name" value="Sporulation_signal_mat"/>
</dbReference>
<keyword evidence="4 5" id="KW-0472">Membrane</keyword>
<dbReference type="STRING" id="1642818.AWE51_23075"/>
<feature type="transmembrane region" description="Helical" evidence="5">
    <location>
        <begin position="230"/>
        <end position="245"/>
    </location>
</feature>
<keyword evidence="8" id="KW-1185">Reference proteome</keyword>
<feature type="transmembrane region" description="Helical" evidence="5">
    <location>
        <begin position="203"/>
        <end position="223"/>
    </location>
</feature>
<dbReference type="AlphaFoldDB" id="A0A163BDS8"/>
<dbReference type="OrthoDB" id="341137at2"/>
<accession>A0A163BDS8</accession>
<comment type="subcellular location">
    <subcellularLocation>
        <location evidence="1">Endomembrane system</location>
        <topology evidence="1">Multi-pass membrane protein</topology>
    </subcellularLocation>
</comment>
<gene>
    <name evidence="7" type="ORF">AWE51_23075</name>
</gene>
<evidence type="ECO:0000256" key="1">
    <source>
        <dbReference type="ARBA" id="ARBA00004127"/>
    </source>
</evidence>
<feature type="transmembrane region" description="Helical" evidence="5">
    <location>
        <begin position="251"/>
        <end position="269"/>
    </location>
</feature>
<protein>
    <recommendedName>
        <fullName evidence="6">HTTM-like domain-containing protein</fullName>
    </recommendedName>
</protein>
<sequence>MNIIKEILFKKISAKGLAIFRIAYSINFLFEIIYIYKYRQLYFDRIPYLDVHFPDNGLLLLFWMAVIICMGIGFSTRIMTIINYLFTIVFISSMTDYEYHMVYTYTGVNFLLMFLPIYKSLSIDLLKKKIVYLNRNQIYNEEKVSKINYFAPVLLGVGLVYFDSAFVYKINSPLWLNGLGVWLPSSVPISTITDNQWFLNQEFLVKLLSYITMVFEFMFIFLFWNKKFRIILFVIGVGLHIGILVEFPIPYFALGYLSIYLLMIPVSIWDKIKKRIQSKKASLKLYYNSTNLDCNKVVLLIKCLDVFGKIDSIEKKEISEKENINEYVFDKNLAGLSFDGTPYVEMALFKKICKILPLFYYSSKILFLGKVFTEKKRDQSQSLNLIENTNQAYFFPSVFKTDNFLLFFLCIAMLLQFQINYNFFGYNSTTKYLVNNFAKRYYGITNHDVFLDDHFKGFENMYTLKYKGELLPFLDEKGMCDAYISGSTYAYWMFRVNKPYVKENAYSLRKGFIEYSSFWAHRNNIDLSDYQEFEIVKKRLKISFEWEEDLLQKNIDQPWERVGVLIWNNKSTQFLWDSTNK</sequence>
<organism evidence="7 8">
    <name type="scientific">Aquimarina aggregata</name>
    <dbReference type="NCBI Taxonomy" id="1642818"/>
    <lineage>
        <taxon>Bacteria</taxon>
        <taxon>Pseudomonadati</taxon>
        <taxon>Bacteroidota</taxon>
        <taxon>Flavobacteriia</taxon>
        <taxon>Flavobacteriales</taxon>
        <taxon>Flavobacteriaceae</taxon>
        <taxon>Aquimarina</taxon>
    </lineage>
</organism>
<feature type="transmembrane region" description="Helical" evidence="5">
    <location>
        <begin position="56"/>
        <end position="74"/>
    </location>
</feature>
<evidence type="ECO:0000256" key="5">
    <source>
        <dbReference type="SAM" id="Phobius"/>
    </source>
</evidence>
<feature type="transmembrane region" description="Helical" evidence="5">
    <location>
        <begin position="103"/>
        <end position="126"/>
    </location>
</feature>
<feature type="transmembrane region" description="Helical" evidence="5">
    <location>
        <begin position="404"/>
        <end position="424"/>
    </location>
</feature>
<keyword evidence="3 5" id="KW-1133">Transmembrane helix</keyword>
<comment type="caution">
    <text evidence="7">The sequence shown here is derived from an EMBL/GenBank/DDBJ whole genome shotgun (WGS) entry which is preliminary data.</text>
</comment>
<reference evidence="7 8" key="1">
    <citation type="submission" date="2016-01" db="EMBL/GenBank/DDBJ databases">
        <title>The draft genome sequence of Aquimarina sp. RZW4-3-2.</title>
        <authorList>
            <person name="Wang Y."/>
        </authorList>
    </citation>
    <scope>NUCLEOTIDE SEQUENCE [LARGE SCALE GENOMIC DNA]</scope>
    <source>
        <strain evidence="7 8">RZW4-3-2</strain>
    </source>
</reference>
<dbReference type="RefSeq" id="WP_066312703.1">
    <property type="nucleotide sequence ID" value="NZ_CANLSS010000019.1"/>
</dbReference>
<feature type="transmembrane region" description="Helical" evidence="5">
    <location>
        <begin position="147"/>
        <end position="168"/>
    </location>
</feature>
<evidence type="ECO:0000313" key="8">
    <source>
        <dbReference type="Proteomes" id="UP000076715"/>
    </source>
</evidence>
<evidence type="ECO:0000313" key="7">
    <source>
        <dbReference type="EMBL" id="KZS41290.1"/>
    </source>
</evidence>
<name>A0A163BDS8_9FLAO</name>
<feature type="domain" description="HTTM-like" evidence="6">
    <location>
        <begin position="9"/>
        <end position="268"/>
    </location>
</feature>
<dbReference type="PANTHER" id="PTHR39535:SF2">
    <property type="entry name" value="HTTM DOMAIN-CONTAINING PROTEIN"/>
    <property type="match status" value="1"/>
</dbReference>
<evidence type="ECO:0000256" key="4">
    <source>
        <dbReference type="ARBA" id="ARBA00023136"/>
    </source>
</evidence>
<dbReference type="SMART" id="SM00752">
    <property type="entry name" value="HTTM"/>
    <property type="match status" value="1"/>
</dbReference>
<keyword evidence="2 5" id="KW-0812">Transmembrane</keyword>
<feature type="transmembrane region" description="Helical" evidence="5">
    <location>
        <begin position="81"/>
        <end position="97"/>
    </location>
</feature>
<feature type="transmembrane region" description="Helical" evidence="5">
    <location>
        <begin position="12"/>
        <end position="36"/>
    </location>
</feature>
<dbReference type="InterPro" id="IPR011020">
    <property type="entry name" value="HTTM-like"/>
</dbReference>
<dbReference type="PANTHER" id="PTHR39535">
    <property type="entry name" value="SPORULATION-DELAYING PROTEIN SDPB"/>
    <property type="match status" value="1"/>
</dbReference>
<proteinExistence type="predicted"/>
<evidence type="ECO:0000256" key="3">
    <source>
        <dbReference type="ARBA" id="ARBA00022989"/>
    </source>
</evidence>
<dbReference type="EMBL" id="LQRT01000006">
    <property type="protein sequence ID" value="KZS41290.1"/>
    <property type="molecule type" value="Genomic_DNA"/>
</dbReference>
<evidence type="ECO:0000259" key="6">
    <source>
        <dbReference type="SMART" id="SM00752"/>
    </source>
</evidence>
<dbReference type="Proteomes" id="UP000076715">
    <property type="component" value="Unassembled WGS sequence"/>
</dbReference>